<sequence length="70" mass="7854">MGTLTEKATDRPNTSMNSTDMISTGWRPNLRSKVSWRRRLETCSRQQEARRGASGTPTKKLKSPADDTPC</sequence>
<dbReference type="AlphaFoldDB" id="A0A4Z2IFG7"/>
<feature type="region of interest" description="Disordered" evidence="1">
    <location>
        <begin position="1"/>
        <end position="70"/>
    </location>
</feature>
<accession>A0A4Z2IFG7</accession>
<keyword evidence="3" id="KW-1185">Reference proteome</keyword>
<comment type="caution">
    <text evidence="2">The sequence shown here is derived from an EMBL/GenBank/DDBJ whole genome shotgun (WGS) entry which is preliminary data.</text>
</comment>
<name>A0A4Z2IFG7_9TELE</name>
<evidence type="ECO:0000313" key="3">
    <source>
        <dbReference type="Proteomes" id="UP000314294"/>
    </source>
</evidence>
<organism evidence="2 3">
    <name type="scientific">Liparis tanakae</name>
    <name type="common">Tanaka's snailfish</name>
    <dbReference type="NCBI Taxonomy" id="230148"/>
    <lineage>
        <taxon>Eukaryota</taxon>
        <taxon>Metazoa</taxon>
        <taxon>Chordata</taxon>
        <taxon>Craniata</taxon>
        <taxon>Vertebrata</taxon>
        <taxon>Euteleostomi</taxon>
        <taxon>Actinopterygii</taxon>
        <taxon>Neopterygii</taxon>
        <taxon>Teleostei</taxon>
        <taxon>Neoteleostei</taxon>
        <taxon>Acanthomorphata</taxon>
        <taxon>Eupercaria</taxon>
        <taxon>Perciformes</taxon>
        <taxon>Cottioidei</taxon>
        <taxon>Cottales</taxon>
        <taxon>Liparidae</taxon>
        <taxon>Liparis</taxon>
    </lineage>
</organism>
<dbReference type="EMBL" id="SRLO01000099">
    <property type="protein sequence ID" value="TNN75843.1"/>
    <property type="molecule type" value="Genomic_DNA"/>
</dbReference>
<gene>
    <name evidence="2" type="ORF">EYF80_013990</name>
</gene>
<evidence type="ECO:0000313" key="2">
    <source>
        <dbReference type="EMBL" id="TNN75843.1"/>
    </source>
</evidence>
<proteinExistence type="predicted"/>
<evidence type="ECO:0000256" key="1">
    <source>
        <dbReference type="SAM" id="MobiDB-lite"/>
    </source>
</evidence>
<reference evidence="2 3" key="1">
    <citation type="submission" date="2019-03" db="EMBL/GenBank/DDBJ databases">
        <title>First draft genome of Liparis tanakae, snailfish: a comprehensive survey of snailfish specific genes.</title>
        <authorList>
            <person name="Kim W."/>
            <person name="Song I."/>
            <person name="Jeong J.-H."/>
            <person name="Kim D."/>
            <person name="Kim S."/>
            <person name="Ryu S."/>
            <person name="Song J.Y."/>
            <person name="Lee S.K."/>
        </authorList>
    </citation>
    <scope>NUCLEOTIDE SEQUENCE [LARGE SCALE GENOMIC DNA]</scope>
    <source>
        <tissue evidence="2">Muscle</tissue>
    </source>
</reference>
<feature type="compositionally biased region" description="Polar residues" evidence="1">
    <location>
        <begin position="11"/>
        <end position="22"/>
    </location>
</feature>
<dbReference type="Proteomes" id="UP000314294">
    <property type="component" value="Unassembled WGS sequence"/>
</dbReference>
<feature type="compositionally biased region" description="Basic and acidic residues" evidence="1">
    <location>
        <begin position="38"/>
        <end position="51"/>
    </location>
</feature>
<protein>
    <submittedName>
        <fullName evidence="2">Uncharacterized protein</fullName>
    </submittedName>
</protein>